<proteinExistence type="predicted"/>
<dbReference type="PANTHER" id="PTHR45842">
    <property type="entry name" value="SYNAPTIC ADHESION-LIKE MOLECULE SALM"/>
    <property type="match status" value="1"/>
</dbReference>
<evidence type="ECO:0000313" key="10">
    <source>
        <dbReference type="Proteomes" id="UP001347796"/>
    </source>
</evidence>
<dbReference type="InterPro" id="IPR050467">
    <property type="entry name" value="LRFN"/>
</dbReference>
<evidence type="ECO:0000256" key="1">
    <source>
        <dbReference type="ARBA" id="ARBA00022614"/>
    </source>
</evidence>
<gene>
    <name evidence="9" type="ORF">SNE40_013241</name>
</gene>
<keyword evidence="6" id="KW-0812">Transmembrane</keyword>
<feature type="domain" description="Ig-like" evidence="8">
    <location>
        <begin position="269"/>
        <end position="355"/>
    </location>
</feature>
<keyword evidence="6" id="KW-1133">Transmembrane helix</keyword>
<dbReference type="InterPro" id="IPR036179">
    <property type="entry name" value="Ig-like_dom_sf"/>
</dbReference>
<comment type="caution">
    <text evidence="9">The sequence shown here is derived from an EMBL/GenBank/DDBJ whole genome shotgun (WGS) entry which is preliminary data.</text>
</comment>
<keyword evidence="4" id="KW-1015">Disulfide bond</keyword>
<dbReference type="SMART" id="SM00369">
    <property type="entry name" value="LRR_TYP"/>
    <property type="match status" value="3"/>
</dbReference>
<evidence type="ECO:0000256" key="2">
    <source>
        <dbReference type="ARBA" id="ARBA00022729"/>
    </source>
</evidence>
<dbReference type="Gene3D" id="3.80.10.10">
    <property type="entry name" value="Ribonuclease Inhibitor"/>
    <property type="match status" value="2"/>
</dbReference>
<dbReference type="PROSITE" id="PS50835">
    <property type="entry name" value="IG_LIKE"/>
    <property type="match status" value="1"/>
</dbReference>
<reference evidence="9 10" key="1">
    <citation type="submission" date="2024-01" db="EMBL/GenBank/DDBJ databases">
        <title>The genome of the rayed Mediterranean limpet Patella caerulea (Linnaeus, 1758).</title>
        <authorList>
            <person name="Anh-Thu Weber A."/>
            <person name="Halstead-Nussloch G."/>
        </authorList>
    </citation>
    <scope>NUCLEOTIDE SEQUENCE [LARGE SCALE GENOMIC DNA]</scope>
    <source>
        <strain evidence="9">AATW-2023a</strain>
        <tissue evidence="9">Whole specimen</tissue>
    </source>
</reference>
<dbReference type="InterPro" id="IPR013783">
    <property type="entry name" value="Ig-like_fold"/>
</dbReference>
<evidence type="ECO:0000256" key="5">
    <source>
        <dbReference type="ARBA" id="ARBA00023180"/>
    </source>
</evidence>
<dbReference type="Pfam" id="PF01462">
    <property type="entry name" value="LRRNT"/>
    <property type="match status" value="1"/>
</dbReference>
<dbReference type="InterPro" id="IPR000372">
    <property type="entry name" value="LRRNT"/>
</dbReference>
<keyword evidence="3" id="KW-0677">Repeat</keyword>
<dbReference type="InterPro" id="IPR003591">
    <property type="entry name" value="Leu-rich_rpt_typical-subtyp"/>
</dbReference>
<evidence type="ECO:0000256" key="3">
    <source>
        <dbReference type="ARBA" id="ARBA00022737"/>
    </source>
</evidence>
<keyword evidence="1" id="KW-0433">Leucine-rich repeat</keyword>
<dbReference type="SUPFAM" id="SSF52058">
    <property type="entry name" value="L domain-like"/>
    <property type="match status" value="1"/>
</dbReference>
<sequence length="490" mass="55842">MRRKVLFLCSFNELVLTISVIVYCGNICFACPKGCFCPSMSQNVYCTRQSLLAIPDGIPYDTLELTLNDNRFKNPVLTRRNFTNLPNLTNLYLSGCGIESIAIDTFAGLTKLKWLDISKNELKFIADFTFRGLNLENFFINENPGIQFSPKAFDGLTTRGLYMHGCSLMNLSLDVLRPLNGSLRALWLYDNQFERLEKDWFYLLKSLSHVRLGKNNFHCNCEMSWLYQFFITQDSIFSGGDAPSCSSPPQNNKKLFNELKTSDFTCELPTFKNVDAVFESELGKLTCTATGDPSPTLFWVRPDGTTETYYPLKQETDKDNEGVMYITNPQSMEKAKYKCIANNPAGNVTFSLNLAWPVVKDSHVESTSAPLTATTTTVNKQYSVGGKKNSYEWTVNKPEKNMGIVSTNDKVKNFSIVDIVGAVIGTFLLTLLICALVFHLYYRRRERLRYEEKDCCEKNKHPKNVYTMSDHDENCIKMMIHHHNTDHIHS</sequence>
<dbReference type="Pfam" id="PF13855">
    <property type="entry name" value="LRR_8"/>
    <property type="match status" value="1"/>
</dbReference>
<evidence type="ECO:0000256" key="4">
    <source>
        <dbReference type="ARBA" id="ARBA00023157"/>
    </source>
</evidence>
<keyword evidence="6" id="KW-0472">Membrane</keyword>
<dbReference type="Pfam" id="PF13927">
    <property type="entry name" value="Ig_3"/>
    <property type="match status" value="1"/>
</dbReference>
<evidence type="ECO:0000259" key="8">
    <source>
        <dbReference type="PROSITE" id="PS50835"/>
    </source>
</evidence>
<dbReference type="SMART" id="SM00082">
    <property type="entry name" value="LRRCT"/>
    <property type="match status" value="1"/>
</dbReference>
<protein>
    <recommendedName>
        <fullName evidence="8">Ig-like domain-containing protein</fullName>
    </recommendedName>
</protein>
<dbReference type="SMART" id="SM00013">
    <property type="entry name" value="LRRNT"/>
    <property type="match status" value="1"/>
</dbReference>
<dbReference type="EMBL" id="JAZGQO010000009">
    <property type="protein sequence ID" value="KAK6178452.1"/>
    <property type="molecule type" value="Genomic_DNA"/>
</dbReference>
<accession>A0AAN8PGV0</accession>
<dbReference type="Gene3D" id="2.60.40.10">
    <property type="entry name" value="Immunoglobulins"/>
    <property type="match status" value="1"/>
</dbReference>
<dbReference type="InterPro" id="IPR032675">
    <property type="entry name" value="LRR_dom_sf"/>
</dbReference>
<organism evidence="9 10">
    <name type="scientific">Patella caerulea</name>
    <name type="common">Rayed Mediterranean limpet</name>
    <dbReference type="NCBI Taxonomy" id="87958"/>
    <lineage>
        <taxon>Eukaryota</taxon>
        <taxon>Metazoa</taxon>
        <taxon>Spiralia</taxon>
        <taxon>Lophotrochozoa</taxon>
        <taxon>Mollusca</taxon>
        <taxon>Gastropoda</taxon>
        <taxon>Patellogastropoda</taxon>
        <taxon>Patelloidea</taxon>
        <taxon>Patellidae</taxon>
        <taxon>Patella</taxon>
    </lineage>
</organism>
<evidence type="ECO:0000256" key="7">
    <source>
        <dbReference type="SAM" id="SignalP"/>
    </source>
</evidence>
<evidence type="ECO:0000256" key="6">
    <source>
        <dbReference type="SAM" id="Phobius"/>
    </source>
</evidence>
<dbReference type="AlphaFoldDB" id="A0AAN8PGV0"/>
<dbReference type="SUPFAM" id="SSF48726">
    <property type="entry name" value="Immunoglobulin"/>
    <property type="match status" value="1"/>
</dbReference>
<name>A0AAN8PGV0_PATCE</name>
<evidence type="ECO:0000313" key="9">
    <source>
        <dbReference type="EMBL" id="KAK6178452.1"/>
    </source>
</evidence>
<feature type="chain" id="PRO_5042976958" description="Ig-like domain-containing protein" evidence="7">
    <location>
        <begin position="18"/>
        <end position="490"/>
    </location>
</feature>
<dbReference type="InterPro" id="IPR001611">
    <property type="entry name" value="Leu-rich_rpt"/>
</dbReference>
<feature type="transmembrane region" description="Helical" evidence="6">
    <location>
        <begin position="419"/>
        <end position="442"/>
    </location>
</feature>
<dbReference type="InterPro" id="IPR007110">
    <property type="entry name" value="Ig-like_dom"/>
</dbReference>
<keyword evidence="10" id="KW-1185">Reference proteome</keyword>
<keyword evidence="5" id="KW-0325">Glycoprotein</keyword>
<feature type="signal peptide" evidence="7">
    <location>
        <begin position="1"/>
        <end position="17"/>
    </location>
</feature>
<dbReference type="Proteomes" id="UP001347796">
    <property type="component" value="Unassembled WGS sequence"/>
</dbReference>
<dbReference type="InterPro" id="IPR000483">
    <property type="entry name" value="Cys-rich_flank_reg_C"/>
</dbReference>
<keyword evidence="2 7" id="KW-0732">Signal</keyword>
<dbReference type="PANTHER" id="PTHR45842:SF12">
    <property type="entry name" value="KEKKON 5, ISOFORM A"/>
    <property type="match status" value="1"/>
</dbReference>